<keyword evidence="5" id="KW-0975">Bacterial flagellum</keyword>
<evidence type="ECO:0000313" key="7">
    <source>
        <dbReference type="EMBL" id="MRX53680.1"/>
    </source>
</evidence>
<feature type="transmembrane region" description="Helical" evidence="5">
    <location>
        <begin position="73"/>
        <end position="91"/>
    </location>
</feature>
<keyword evidence="2 5" id="KW-0812">Transmembrane</keyword>
<dbReference type="Proteomes" id="UP000441585">
    <property type="component" value="Unassembled WGS sequence"/>
</dbReference>
<dbReference type="GO" id="GO:0005886">
    <property type="term" value="C:plasma membrane"/>
    <property type="evidence" value="ECO:0007669"/>
    <property type="project" value="UniProtKB-SubCell"/>
</dbReference>
<dbReference type="GO" id="GO:0044781">
    <property type="term" value="P:bacterial-type flagellum organization"/>
    <property type="evidence" value="ECO:0007669"/>
    <property type="project" value="UniProtKB-UniRule"/>
</dbReference>
<comment type="subcellular location">
    <subcellularLocation>
        <location evidence="5">Cell membrane</location>
    </subcellularLocation>
    <subcellularLocation>
        <location evidence="5">Bacterial flagellum basal body</location>
    </subcellularLocation>
</comment>
<evidence type="ECO:0000313" key="8">
    <source>
        <dbReference type="Proteomes" id="UP000441585"/>
    </source>
</evidence>
<evidence type="ECO:0000256" key="5">
    <source>
        <dbReference type="RuleBase" id="RU362064"/>
    </source>
</evidence>
<dbReference type="Pfam" id="PF04347">
    <property type="entry name" value="FliO"/>
    <property type="match status" value="1"/>
</dbReference>
<evidence type="ECO:0000256" key="6">
    <source>
        <dbReference type="SAM" id="SignalP"/>
    </source>
</evidence>
<keyword evidence="7" id="KW-0966">Cell projection</keyword>
<reference evidence="7 8" key="1">
    <citation type="submission" date="2019-11" db="EMBL/GenBank/DDBJ databases">
        <title>Bacillus idriensis genome.</title>
        <authorList>
            <person name="Konopka E.N."/>
            <person name="Newman J.D."/>
        </authorList>
    </citation>
    <scope>NUCLEOTIDE SEQUENCE [LARGE SCALE GENOMIC DNA]</scope>
    <source>
        <strain evidence="7 8">DSM 19097</strain>
    </source>
</reference>
<dbReference type="NCBIfam" id="TIGR03500">
    <property type="entry name" value="FliO_TIGR"/>
    <property type="match status" value="1"/>
</dbReference>
<comment type="similarity">
    <text evidence="5">Belongs to the FliO/MopB family.</text>
</comment>
<proteinExistence type="inferred from homology"/>
<feature type="signal peptide" evidence="6">
    <location>
        <begin position="1"/>
        <end position="27"/>
    </location>
</feature>
<keyword evidence="1 5" id="KW-1003">Cell membrane</keyword>
<dbReference type="AlphaFoldDB" id="A0A6I2M685"/>
<sequence length="220" mass="24834">MQVKIKWIPIAAILLIFLLPHSESAVHAEQGAESVADWVGSDEKTADSKNEKNSVKSDVEYQAADTSVSAWDFIKMILATAFIIFLIYILLKFVSKRNKFTSSSKYIENLGGTNVGQNRSIQLIKVGKKILVVGVSDSVQLLKEIDDEDECREITEEHQQRFAAAIDTKDWLKTVSAPLFRHKNNGLEDGHSFSFKEQLEQLKKERRSSLEEIAGKDYTK</sequence>
<dbReference type="GO" id="GO:0009425">
    <property type="term" value="C:bacterial-type flagellum basal body"/>
    <property type="evidence" value="ECO:0007669"/>
    <property type="project" value="UniProtKB-SubCell"/>
</dbReference>
<gene>
    <name evidence="7" type="primary">fliO</name>
    <name evidence="7" type="ORF">GJU41_06820</name>
</gene>
<evidence type="ECO:0000256" key="2">
    <source>
        <dbReference type="ARBA" id="ARBA00022692"/>
    </source>
</evidence>
<accession>A0A6I2M685</accession>
<keyword evidence="7" id="KW-0969">Cilium</keyword>
<keyword evidence="8" id="KW-1185">Reference proteome</keyword>
<evidence type="ECO:0000256" key="4">
    <source>
        <dbReference type="ARBA" id="ARBA00023136"/>
    </source>
</evidence>
<keyword evidence="6" id="KW-0732">Signal</keyword>
<name>A0A6I2M685_9BACI</name>
<keyword evidence="7" id="KW-0282">Flagellum</keyword>
<protein>
    <recommendedName>
        <fullName evidence="5">Flagellar protein</fullName>
    </recommendedName>
</protein>
<keyword evidence="3 5" id="KW-1133">Transmembrane helix</keyword>
<feature type="chain" id="PRO_5039026832" description="Flagellar protein" evidence="6">
    <location>
        <begin position="28"/>
        <end position="220"/>
    </location>
</feature>
<keyword evidence="4 5" id="KW-0472">Membrane</keyword>
<evidence type="ECO:0000256" key="1">
    <source>
        <dbReference type="ARBA" id="ARBA00022475"/>
    </source>
</evidence>
<comment type="caution">
    <text evidence="7">The sequence shown here is derived from an EMBL/GenBank/DDBJ whole genome shotgun (WGS) entry which is preliminary data.</text>
</comment>
<organism evidence="7 8">
    <name type="scientific">Metabacillus idriensis</name>
    <dbReference type="NCBI Taxonomy" id="324768"/>
    <lineage>
        <taxon>Bacteria</taxon>
        <taxon>Bacillati</taxon>
        <taxon>Bacillota</taxon>
        <taxon>Bacilli</taxon>
        <taxon>Bacillales</taxon>
        <taxon>Bacillaceae</taxon>
        <taxon>Metabacillus</taxon>
    </lineage>
</organism>
<dbReference type="InterPro" id="IPR022781">
    <property type="entry name" value="Flagellar_biosynth_FliO"/>
</dbReference>
<evidence type="ECO:0000256" key="3">
    <source>
        <dbReference type="ARBA" id="ARBA00022989"/>
    </source>
</evidence>
<dbReference type="EMBL" id="WKKF01000001">
    <property type="protein sequence ID" value="MRX53680.1"/>
    <property type="molecule type" value="Genomic_DNA"/>
</dbReference>